<dbReference type="PANTHER" id="PTHR35149">
    <property type="entry name" value="SLL5132 PROTEIN"/>
    <property type="match status" value="1"/>
</dbReference>
<proteinExistence type="predicted"/>
<evidence type="ECO:0000259" key="2">
    <source>
        <dbReference type="Pfam" id="PF07510"/>
    </source>
</evidence>
<comment type="caution">
    <text evidence="3">The sequence shown here is derived from an EMBL/GenBank/DDBJ whole genome shotgun (WGS) entry which is preliminary data.</text>
</comment>
<evidence type="ECO:0000313" key="3">
    <source>
        <dbReference type="EMBL" id="RLZ06365.1"/>
    </source>
</evidence>
<dbReference type="PANTHER" id="PTHR35149:SF2">
    <property type="entry name" value="DUF262 DOMAIN-CONTAINING PROTEIN"/>
    <property type="match status" value="1"/>
</dbReference>
<name>A0A3L9M067_9FLAO</name>
<reference evidence="3 4" key="1">
    <citation type="submission" date="2018-10" db="EMBL/GenBank/DDBJ databases">
        <authorList>
            <person name="Chen X."/>
        </authorList>
    </citation>
    <scope>NUCLEOTIDE SEQUENCE [LARGE SCALE GENOMIC DNA]</scope>
    <source>
        <strain evidence="3 4">YIM 102668</strain>
    </source>
</reference>
<accession>A0A3L9M067</accession>
<dbReference type="EMBL" id="RDOJ01000040">
    <property type="protein sequence ID" value="RLZ06365.1"/>
    <property type="molecule type" value="Genomic_DNA"/>
</dbReference>
<dbReference type="Proteomes" id="UP000275348">
    <property type="component" value="Unassembled WGS sequence"/>
</dbReference>
<dbReference type="OrthoDB" id="9798761at2"/>
<gene>
    <name evidence="3" type="ORF">EAH69_13805</name>
</gene>
<evidence type="ECO:0000259" key="1">
    <source>
        <dbReference type="Pfam" id="PF03235"/>
    </source>
</evidence>
<dbReference type="InterPro" id="IPR004919">
    <property type="entry name" value="GmrSD_N"/>
</dbReference>
<keyword evidence="4" id="KW-1185">Reference proteome</keyword>
<dbReference type="Pfam" id="PF07510">
    <property type="entry name" value="GmrSD_C"/>
    <property type="match status" value="1"/>
</dbReference>
<protein>
    <submittedName>
        <fullName evidence="3">DUF262 domain-containing protein</fullName>
    </submittedName>
</protein>
<evidence type="ECO:0000313" key="4">
    <source>
        <dbReference type="Proteomes" id="UP000275348"/>
    </source>
</evidence>
<organism evidence="3 4">
    <name type="scientific">Faecalibacter macacae</name>
    <dbReference type="NCBI Taxonomy" id="1859289"/>
    <lineage>
        <taxon>Bacteria</taxon>
        <taxon>Pseudomonadati</taxon>
        <taxon>Bacteroidota</taxon>
        <taxon>Flavobacteriia</taxon>
        <taxon>Flavobacteriales</taxon>
        <taxon>Weeksellaceae</taxon>
        <taxon>Faecalibacter</taxon>
    </lineage>
</organism>
<sequence length="579" mass="68018">MSKLNVDQKTIMLLFSDKKSDFLIPDYQRPYAWEEGQCQTLWDDIFTFAFPDNNYEKFDKNEEYFLGSIVTFENENNKKEVIDGQQRLTTLMLLLRAFYAKFGNMQDENSKSTRERIAQCLWKTNEFGQADLNVLKIDSEVATDNDKDEFLEILRTGVVTKDQKSNYAKNYIFFQQKIDEFLSEFPSYFAYLPARILGNCILLPIEAESQDTALRIFSTLNDRGLPLSDADIFKAQFYKHYGAKNQKDIFIEKWKELEEISSRIFKPINGTPMDELFTRYMYYVRAKQGIKSSTTEALRKFYEKGKYSILKQDETLPNLKTLVDFWNDVYSQNSERFSPKVLRKLFILNYAPNGMWTYFLSVYFLHNRDEKDLLDETNLIKFLDKIIGFVWGFSFTNPGVNALRTPVYAEMIHVVSDKAVNFEDHKFDENTFKTAINNFEFKNGRPITRSMLTWWAFNSELQSLPNLNTAFDIEHIFARKRQENDKSLSNSKNLEALGNKVLLEDKINIRASDYRFSDKIKYYQGFTNDKGQHKAGTIISELIDLSNSKSDFIEQDIINRTDIIITSFIEYLRENELIK</sequence>
<dbReference type="InterPro" id="IPR011089">
    <property type="entry name" value="GmrSD_C"/>
</dbReference>
<dbReference type="Pfam" id="PF03235">
    <property type="entry name" value="GmrSD_N"/>
    <property type="match status" value="1"/>
</dbReference>
<dbReference type="AlphaFoldDB" id="A0A3L9M067"/>
<feature type="domain" description="GmrSD restriction endonucleases N-terminal" evidence="1">
    <location>
        <begin position="14"/>
        <end position="237"/>
    </location>
</feature>
<feature type="domain" description="GmrSD restriction endonucleases C-terminal" evidence="2">
    <location>
        <begin position="429"/>
        <end position="564"/>
    </location>
</feature>